<keyword evidence="4" id="KW-1003">Cell membrane</keyword>
<dbReference type="PANTHER" id="PTHR30529">
    <property type="entry name" value="CYTOCHROME B561"/>
    <property type="match status" value="1"/>
</dbReference>
<dbReference type="InterPro" id="IPR011577">
    <property type="entry name" value="Cyt_b561_bac/Ni-Hgenase"/>
</dbReference>
<evidence type="ECO:0000313" key="16">
    <source>
        <dbReference type="Proteomes" id="UP001169006"/>
    </source>
</evidence>
<comment type="caution">
    <text evidence="15">The sequence shown here is derived from an EMBL/GenBank/DDBJ whole genome shotgun (WGS) entry which is preliminary data.</text>
</comment>
<keyword evidence="10" id="KW-0408">Iron</keyword>
<feature type="transmembrane region" description="Helical" evidence="13">
    <location>
        <begin position="20"/>
        <end position="44"/>
    </location>
</feature>
<evidence type="ECO:0000256" key="12">
    <source>
        <dbReference type="ARBA" id="ARBA00037975"/>
    </source>
</evidence>
<protein>
    <submittedName>
        <fullName evidence="15">Cytochrome b/b6 domain-containing protein</fullName>
    </submittedName>
</protein>
<evidence type="ECO:0000256" key="5">
    <source>
        <dbReference type="ARBA" id="ARBA00022617"/>
    </source>
</evidence>
<dbReference type="InterPro" id="IPR016174">
    <property type="entry name" value="Di-haem_cyt_TM"/>
</dbReference>
<keyword evidence="8" id="KW-0249">Electron transport</keyword>
<keyword evidence="16" id="KW-1185">Reference proteome</keyword>
<feature type="transmembrane region" description="Helical" evidence="13">
    <location>
        <begin position="154"/>
        <end position="175"/>
    </location>
</feature>
<evidence type="ECO:0000256" key="8">
    <source>
        <dbReference type="ARBA" id="ARBA00022982"/>
    </source>
</evidence>
<proteinExistence type="inferred from homology"/>
<feature type="transmembrane region" description="Helical" evidence="13">
    <location>
        <begin position="97"/>
        <end position="116"/>
    </location>
</feature>
<keyword evidence="5" id="KW-0349">Heme</keyword>
<name>A0ABT8T030_9HYPH</name>
<evidence type="ECO:0000256" key="4">
    <source>
        <dbReference type="ARBA" id="ARBA00022475"/>
    </source>
</evidence>
<keyword evidence="3" id="KW-0813">Transport</keyword>
<feature type="transmembrane region" description="Helical" evidence="13">
    <location>
        <begin position="56"/>
        <end position="77"/>
    </location>
</feature>
<dbReference type="InterPro" id="IPR052168">
    <property type="entry name" value="Cytochrome_b561_oxidase"/>
</dbReference>
<evidence type="ECO:0000256" key="10">
    <source>
        <dbReference type="ARBA" id="ARBA00023004"/>
    </source>
</evidence>
<keyword evidence="11 13" id="KW-0472">Membrane</keyword>
<keyword evidence="7" id="KW-0479">Metal-binding</keyword>
<feature type="domain" description="Cytochrome b561 bacterial/Ni-hydrogenase" evidence="14">
    <location>
        <begin position="15"/>
        <end position="185"/>
    </location>
</feature>
<reference evidence="15" key="2">
    <citation type="submission" date="2023-07" db="EMBL/GenBank/DDBJ databases">
        <authorList>
            <person name="Sun H."/>
        </authorList>
    </citation>
    <scope>NUCLEOTIDE SEQUENCE</scope>
    <source>
        <strain evidence="15">05753</strain>
    </source>
</reference>
<evidence type="ECO:0000256" key="7">
    <source>
        <dbReference type="ARBA" id="ARBA00022723"/>
    </source>
</evidence>
<evidence type="ECO:0000256" key="6">
    <source>
        <dbReference type="ARBA" id="ARBA00022692"/>
    </source>
</evidence>
<evidence type="ECO:0000256" key="9">
    <source>
        <dbReference type="ARBA" id="ARBA00022989"/>
    </source>
</evidence>
<evidence type="ECO:0000256" key="3">
    <source>
        <dbReference type="ARBA" id="ARBA00022448"/>
    </source>
</evidence>
<evidence type="ECO:0000256" key="2">
    <source>
        <dbReference type="ARBA" id="ARBA00004651"/>
    </source>
</evidence>
<keyword evidence="6 13" id="KW-0812">Transmembrane</keyword>
<comment type="subcellular location">
    <subcellularLocation>
        <location evidence="2">Cell membrane</location>
        <topology evidence="2">Multi-pass membrane protein</topology>
    </subcellularLocation>
</comment>
<dbReference type="PANTHER" id="PTHR30529:SF1">
    <property type="entry name" value="CYTOCHROME B561 HOMOLOG 2"/>
    <property type="match status" value="1"/>
</dbReference>
<evidence type="ECO:0000256" key="13">
    <source>
        <dbReference type="SAM" id="Phobius"/>
    </source>
</evidence>
<dbReference type="Pfam" id="PF01292">
    <property type="entry name" value="Ni_hydr_CYTB"/>
    <property type="match status" value="1"/>
</dbReference>
<evidence type="ECO:0000313" key="15">
    <source>
        <dbReference type="EMBL" id="MDO1584094.1"/>
    </source>
</evidence>
<accession>A0ABT8T030</accession>
<sequence length="190" mass="20917">MLSDTASFPATRPERYNAGMIWLHWATALLVIVLFATAEVWDFAEKGGAVRNALKALHYGSGILLAVVFVIRLVWRLASHATLPEEEKGLMGLAAKAVHAVLYLALAGQIIFGFTWRWSQGKAVDFFGIFSLTDPFGIPAAYRHTLGELHENVAWLIIAVAFAHAVAAIYHHVFLKDGVLLKMMPKHGNP</sequence>
<comment type="similarity">
    <text evidence="12">Belongs to the cytochrome b561 family.</text>
</comment>
<dbReference type="EMBL" id="JAUKWQ010000006">
    <property type="protein sequence ID" value="MDO1584094.1"/>
    <property type="molecule type" value="Genomic_DNA"/>
</dbReference>
<dbReference type="Proteomes" id="UP001169006">
    <property type="component" value="Unassembled WGS sequence"/>
</dbReference>
<comment type="cofactor">
    <cofactor evidence="1">
        <name>heme b</name>
        <dbReference type="ChEBI" id="CHEBI:60344"/>
    </cofactor>
</comment>
<keyword evidence="9 13" id="KW-1133">Transmembrane helix</keyword>
<organism evidence="15 16">
    <name type="scientific">Rhizobium oryzicola</name>
    <dbReference type="NCBI Taxonomy" id="1232668"/>
    <lineage>
        <taxon>Bacteria</taxon>
        <taxon>Pseudomonadati</taxon>
        <taxon>Pseudomonadota</taxon>
        <taxon>Alphaproteobacteria</taxon>
        <taxon>Hyphomicrobiales</taxon>
        <taxon>Rhizobiaceae</taxon>
        <taxon>Rhizobium/Agrobacterium group</taxon>
        <taxon>Rhizobium</taxon>
    </lineage>
</organism>
<dbReference type="Gene3D" id="1.20.950.20">
    <property type="entry name" value="Transmembrane di-heme cytochromes, Chain C"/>
    <property type="match status" value="1"/>
</dbReference>
<evidence type="ECO:0000256" key="11">
    <source>
        <dbReference type="ARBA" id="ARBA00023136"/>
    </source>
</evidence>
<evidence type="ECO:0000259" key="14">
    <source>
        <dbReference type="Pfam" id="PF01292"/>
    </source>
</evidence>
<reference evidence="15" key="1">
    <citation type="journal article" date="2015" name="Int. J. Syst. Evol. Microbiol.">
        <title>Rhizobium oryzicola sp. nov., potential plant-growth-promoting endophytic bacteria isolated from rice roots.</title>
        <authorList>
            <person name="Zhang X.X."/>
            <person name="Gao J.S."/>
            <person name="Cao Y.H."/>
            <person name="Sheirdil R.A."/>
            <person name="Wang X.C."/>
            <person name="Zhang L."/>
        </authorList>
    </citation>
    <scope>NUCLEOTIDE SEQUENCE</scope>
    <source>
        <strain evidence="15">05753</strain>
    </source>
</reference>
<gene>
    <name evidence="15" type="ORF">Q2T52_18575</name>
</gene>
<dbReference type="RefSeq" id="WP_302078314.1">
    <property type="nucleotide sequence ID" value="NZ_JAUKWQ010000006.1"/>
</dbReference>
<dbReference type="SUPFAM" id="SSF81342">
    <property type="entry name" value="Transmembrane di-heme cytochromes"/>
    <property type="match status" value="1"/>
</dbReference>
<evidence type="ECO:0000256" key="1">
    <source>
        <dbReference type="ARBA" id="ARBA00001970"/>
    </source>
</evidence>